<reference evidence="11" key="1">
    <citation type="submission" date="2021-02" db="EMBL/GenBank/DDBJ databases">
        <authorList>
            <person name="Dougan E. K."/>
            <person name="Rhodes N."/>
            <person name="Thang M."/>
            <person name="Chan C."/>
        </authorList>
    </citation>
    <scope>NUCLEOTIDE SEQUENCE</scope>
</reference>
<feature type="transmembrane region" description="Helical" evidence="8">
    <location>
        <begin position="565"/>
        <end position="589"/>
    </location>
</feature>
<dbReference type="GO" id="GO:0016887">
    <property type="term" value="F:ATP hydrolysis activity"/>
    <property type="evidence" value="ECO:0007669"/>
    <property type="project" value="TreeGrafter"/>
</dbReference>
<protein>
    <recommendedName>
        <fullName evidence="13">Kinesin-like protein</fullName>
    </recommendedName>
</protein>
<keyword evidence="2 8" id="KW-0812">Transmembrane</keyword>
<comment type="subcellular location">
    <subcellularLocation>
        <location evidence="1">Membrane</location>
    </subcellularLocation>
</comment>
<evidence type="ECO:0008006" key="13">
    <source>
        <dbReference type="Google" id="ProtNLM"/>
    </source>
</evidence>
<dbReference type="OrthoDB" id="428594at2759"/>
<dbReference type="PANTHER" id="PTHR24115">
    <property type="entry name" value="KINESIN-RELATED"/>
    <property type="match status" value="1"/>
</dbReference>
<feature type="transmembrane region" description="Helical" evidence="8">
    <location>
        <begin position="617"/>
        <end position="641"/>
    </location>
</feature>
<dbReference type="InterPro" id="IPR027640">
    <property type="entry name" value="Kinesin-like_fam"/>
</dbReference>
<dbReference type="GO" id="GO:0003777">
    <property type="term" value="F:microtubule motor activity"/>
    <property type="evidence" value="ECO:0007669"/>
    <property type="project" value="InterPro"/>
</dbReference>
<evidence type="ECO:0000313" key="11">
    <source>
        <dbReference type="EMBL" id="CAE7239984.1"/>
    </source>
</evidence>
<evidence type="ECO:0000259" key="10">
    <source>
        <dbReference type="PROSITE" id="PS50221"/>
    </source>
</evidence>
<evidence type="ECO:0000313" key="12">
    <source>
        <dbReference type="Proteomes" id="UP000604046"/>
    </source>
</evidence>
<dbReference type="GO" id="GO:0016020">
    <property type="term" value="C:membrane"/>
    <property type="evidence" value="ECO:0007669"/>
    <property type="project" value="UniProtKB-SubCell"/>
</dbReference>
<keyword evidence="12" id="KW-1185">Reference proteome</keyword>
<dbReference type="PROSITE" id="PS50067">
    <property type="entry name" value="KINESIN_MOTOR_2"/>
    <property type="match status" value="1"/>
</dbReference>
<comment type="similarity">
    <text evidence="6">Belongs to the TRAFAC class myosin-kinesin ATPase superfamily. Kinesin family.</text>
</comment>
<gene>
    <name evidence="11" type="ORF">SNAT2548_LOCUS10702</name>
</gene>
<dbReference type="Gene3D" id="3.40.850.10">
    <property type="entry name" value="Kinesin motor domain"/>
    <property type="match status" value="1"/>
</dbReference>
<dbReference type="PROSITE" id="PS50221">
    <property type="entry name" value="GAIN_B"/>
    <property type="match status" value="1"/>
</dbReference>
<dbReference type="InterPro" id="IPR000203">
    <property type="entry name" value="GPS"/>
</dbReference>
<dbReference type="GO" id="GO:0005871">
    <property type="term" value="C:kinesin complex"/>
    <property type="evidence" value="ECO:0007669"/>
    <property type="project" value="TreeGrafter"/>
</dbReference>
<feature type="transmembrane region" description="Helical" evidence="8">
    <location>
        <begin position="264"/>
        <end position="288"/>
    </location>
</feature>
<feature type="domain" description="Kinesin motor" evidence="9">
    <location>
        <begin position="882"/>
        <end position="1017"/>
    </location>
</feature>
<dbReference type="InterPro" id="IPR036961">
    <property type="entry name" value="Kinesin_motor_dom_sf"/>
</dbReference>
<dbReference type="Proteomes" id="UP000604046">
    <property type="component" value="Unassembled WGS sequence"/>
</dbReference>
<feature type="domain" description="GAIN-B" evidence="10">
    <location>
        <begin position="70"/>
        <end position="238"/>
    </location>
</feature>
<accession>A0A812L8M0</accession>
<feature type="transmembrane region" description="Helical" evidence="8">
    <location>
        <begin position="524"/>
        <end position="545"/>
    </location>
</feature>
<feature type="region of interest" description="Disordered" evidence="7">
    <location>
        <begin position="698"/>
        <end position="718"/>
    </location>
</feature>
<dbReference type="Pfam" id="PF00225">
    <property type="entry name" value="Kinesin"/>
    <property type="match status" value="1"/>
</dbReference>
<feature type="compositionally biased region" description="Polar residues" evidence="7">
    <location>
        <begin position="412"/>
        <end position="430"/>
    </location>
</feature>
<dbReference type="PRINTS" id="PR00380">
    <property type="entry name" value="KINESINHEAVY"/>
</dbReference>
<comment type="caution">
    <text evidence="11">The sequence shown here is derived from an EMBL/GenBank/DDBJ whole genome shotgun (WGS) entry which is preliminary data.</text>
</comment>
<dbReference type="EMBL" id="CAJNDS010000901">
    <property type="protein sequence ID" value="CAE7239984.1"/>
    <property type="molecule type" value="Genomic_DNA"/>
</dbReference>
<dbReference type="GO" id="GO:0005874">
    <property type="term" value="C:microtubule"/>
    <property type="evidence" value="ECO:0007669"/>
    <property type="project" value="TreeGrafter"/>
</dbReference>
<feature type="compositionally biased region" description="Basic and acidic residues" evidence="7">
    <location>
        <begin position="707"/>
        <end position="717"/>
    </location>
</feature>
<evidence type="ECO:0000256" key="3">
    <source>
        <dbReference type="ARBA" id="ARBA00022989"/>
    </source>
</evidence>
<keyword evidence="5" id="KW-1015">Disulfide bond</keyword>
<feature type="non-terminal residue" evidence="11">
    <location>
        <position position="1"/>
    </location>
</feature>
<dbReference type="Pfam" id="PF01825">
    <property type="entry name" value="GPS"/>
    <property type="match status" value="1"/>
</dbReference>
<dbReference type="InterPro" id="IPR001752">
    <property type="entry name" value="Kinesin_motor_dom"/>
</dbReference>
<evidence type="ECO:0000259" key="9">
    <source>
        <dbReference type="PROSITE" id="PS50067"/>
    </source>
</evidence>
<comment type="caution">
    <text evidence="6">Lacks conserved residue(s) required for the propagation of feature annotation.</text>
</comment>
<dbReference type="AlphaFoldDB" id="A0A812L8M0"/>
<sequence length="1017" mass="109704">TIPVLNEQEFAQLEELREQQATEAVETLDAVEEAAVSQTLQVLSSQIASSNSTNGVLAEASVETVAGVLKVVALSAASLPEGSNVSIQGEEGASVSVPTAVLAQAADAAGSEVVLLSFTTLSANVSDKIRSDDSRLARRLAADAAGTDTGSTLVGQSISIEFRTSGGSKLEIKNLAEPMEFLLPVSAENATCAYFDEEALRWSTEGVETIATSSGQVICRTSHLSIFGGVLGFVFGNIVSVLKCSTASQIFSAEGVAKLGQHQWLSHSASMLVFACFFLFAAGFCLAVRLDTKVSNAIPWEHKEPLLLRTKTSVAQTLEPEDNEDVAENAENKSCCTRIWEFLEASAEWLLWGIGLFFGYENLSEVLKEFLPNAPESVVNRCITSIHAHKTGTSRDSIDGVKKMVKSISRTRSFLTETPESGNEQTVSENPETDEERKKPFSRILSRTASNLNTPGMMRKMKSFDPSHSVHLLEYEEIRARGEKAVQSFISSTIMNRIFLLFPSIHPWLETARFSLFTSHATRAALIITKLTSAAAAAALFYSSSSVSPDSDPDCLPPTDLLSSMIQAATVGLVTAFVGDTVVFILFMIQTREAVDKHEWDPLAREKQLRRWKWKSMVFWVIWTSHLCLCMFYTLAFLANVSSEDAAAWLEGCAISLLQDLVIFPLTVALILAIFASLAICCSQKVKQRIDNDWFGAEESEEEQEMEGEKDGAEQENHSWLQPEDVVEVVTPEEDLVVEVSLGLPGDSHVTTFTDAGLRKIAGEASPGVSSTPRPALHVDEGDRGVLFPVFAPSRREGGGPFQTARSAFVGPGVFLGRGPCVAGFSSAMSALAADLTKRVRTSRQAWSVQGSHGASLRRGEGMLTRAGLGRTTASAILLGLVYCDQIRDLLAPRDEALAGASDVDALLAQGFANRTLGNGGSSRSHLVLTVKAVEPGRGRLVFVDLAGSKNARSSGADEDAHLLAEAKAINRSLHALVAVLEATANHQRLVPYGNSRFTMLRWRTPSAHRESSSSST</sequence>
<dbReference type="InterPro" id="IPR046338">
    <property type="entry name" value="GAIN_dom_sf"/>
</dbReference>
<evidence type="ECO:0000256" key="7">
    <source>
        <dbReference type="SAM" id="MobiDB-lite"/>
    </source>
</evidence>
<dbReference type="GO" id="GO:0005524">
    <property type="term" value="F:ATP binding"/>
    <property type="evidence" value="ECO:0007669"/>
    <property type="project" value="InterPro"/>
</dbReference>
<dbReference type="SUPFAM" id="SSF52540">
    <property type="entry name" value="P-loop containing nucleoside triphosphate hydrolases"/>
    <property type="match status" value="1"/>
</dbReference>
<keyword evidence="4 8" id="KW-0472">Membrane</keyword>
<dbReference type="InterPro" id="IPR027417">
    <property type="entry name" value="P-loop_NTPase"/>
</dbReference>
<feature type="transmembrane region" description="Helical" evidence="8">
    <location>
        <begin position="661"/>
        <end position="682"/>
    </location>
</feature>
<dbReference type="GO" id="GO:0007018">
    <property type="term" value="P:microtubule-based movement"/>
    <property type="evidence" value="ECO:0007669"/>
    <property type="project" value="InterPro"/>
</dbReference>
<dbReference type="Gene3D" id="2.60.220.50">
    <property type="match status" value="1"/>
</dbReference>
<keyword evidence="3 8" id="KW-1133">Transmembrane helix</keyword>
<dbReference type="SMART" id="SM00303">
    <property type="entry name" value="GPS"/>
    <property type="match status" value="1"/>
</dbReference>
<evidence type="ECO:0000256" key="5">
    <source>
        <dbReference type="ARBA" id="ARBA00023157"/>
    </source>
</evidence>
<feature type="region of interest" description="Disordered" evidence="7">
    <location>
        <begin position="412"/>
        <end position="440"/>
    </location>
</feature>
<evidence type="ECO:0000256" key="4">
    <source>
        <dbReference type="ARBA" id="ARBA00023136"/>
    </source>
</evidence>
<dbReference type="GO" id="GO:0008017">
    <property type="term" value="F:microtubule binding"/>
    <property type="evidence" value="ECO:0007669"/>
    <property type="project" value="InterPro"/>
</dbReference>
<evidence type="ECO:0000256" key="8">
    <source>
        <dbReference type="SAM" id="Phobius"/>
    </source>
</evidence>
<proteinExistence type="inferred from homology"/>
<name>A0A812L8M0_9DINO</name>
<organism evidence="11 12">
    <name type="scientific">Symbiodinium natans</name>
    <dbReference type="NCBI Taxonomy" id="878477"/>
    <lineage>
        <taxon>Eukaryota</taxon>
        <taxon>Sar</taxon>
        <taxon>Alveolata</taxon>
        <taxon>Dinophyceae</taxon>
        <taxon>Suessiales</taxon>
        <taxon>Symbiodiniaceae</taxon>
        <taxon>Symbiodinium</taxon>
    </lineage>
</organism>
<evidence type="ECO:0000256" key="1">
    <source>
        <dbReference type="ARBA" id="ARBA00004370"/>
    </source>
</evidence>
<dbReference type="InterPro" id="IPR057244">
    <property type="entry name" value="GAIN_B"/>
</dbReference>
<evidence type="ECO:0000256" key="2">
    <source>
        <dbReference type="ARBA" id="ARBA00022692"/>
    </source>
</evidence>
<evidence type="ECO:0000256" key="6">
    <source>
        <dbReference type="PROSITE-ProRule" id="PRU00283"/>
    </source>
</evidence>
<dbReference type="SMART" id="SM00129">
    <property type="entry name" value="KISc"/>
    <property type="match status" value="1"/>
</dbReference>